<dbReference type="InterPro" id="IPR053876">
    <property type="entry name" value="Phage_int_M"/>
</dbReference>
<evidence type="ECO:0000256" key="2">
    <source>
        <dbReference type="ARBA" id="ARBA00022908"/>
    </source>
</evidence>
<dbReference type="InterPro" id="IPR038488">
    <property type="entry name" value="Integrase_DNA-bd_sf"/>
</dbReference>
<dbReference type="Pfam" id="PF22022">
    <property type="entry name" value="Phage_int_M"/>
    <property type="match status" value="1"/>
</dbReference>
<dbReference type="Gene3D" id="1.10.443.10">
    <property type="entry name" value="Intergrase catalytic core"/>
    <property type="match status" value="1"/>
</dbReference>
<dbReference type="PROSITE" id="PS51898">
    <property type="entry name" value="TYR_RECOMBINASE"/>
    <property type="match status" value="1"/>
</dbReference>
<dbReference type="GO" id="GO:0015074">
    <property type="term" value="P:DNA integration"/>
    <property type="evidence" value="ECO:0007669"/>
    <property type="project" value="UniProtKB-KW"/>
</dbReference>
<evidence type="ECO:0000256" key="1">
    <source>
        <dbReference type="ARBA" id="ARBA00008857"/>
    </source>
</evidence>
<dbReference type="GO" id="GO:0003677">
    <property type="term" value="F:DNA binding"/>
    <property type="evidence" value="ECO:0007669"/>
    <property type="project" value="UniProtKB-KW"/>
</dbReference>
<comment type="similarity">
    <text evidence="1">Belongs to the 'phage' integrase family.</text>
</comment>
<dbReference type="Gene3D" id="3.30.160.390">
    <property type="entry name" value="Integrase, DNA-binding domain"/>
    <property type="match status" value="1"/>
</dbReference>
<dbReference type="PANTHER" id="PTHR30629:SF2">
    <property type="entry name" value="PROPHAGE INTEGRASE INTS-RELATED"/>
    <property type="match status" value="1"/>
</dbReference>
<evidence type="ECO:0000313" key="7">
    <source>
        <dbReference type="Proteomes" id="UP001366166"/>
    </source>
</evidence>
<evidence type="ECO:0000259" key="5">
    <source>
        <dbReference type="PROSITE" id="PS51898"/>
    </source>
</evidence>
<evidence type="ECO:0000256" key="3">
    <source>
        <dbReference type="ARBA" id="ARBA00023125"/>
    </source>
</evidence>
<dbReference type="Pfam" id="PF00589">
    <property type="entry name" value="Phage_integrase"/>
    <property type="match status" value="1"/>
</dbReference>
<dbReference type="InterPro" id="IPR013762">
    <property type="entry name" value="Integrase-like_cat_sf"/>
</dbReference>
<dbReference type="KEGG" id="dmp:FAK_12610"/>
<dbReference type="SUPFAM" id="SSF56349">
    <property type="entry name" value="DNA breaking-rejoining enzymes"/>
    <property type="match status" value="1"/>
</dbReference>
<organism evidence="6 7">
    <name type="scientific">Desulfoferula mesophila</name>
    <dbReference type="NCBI Taxonomy" id="3058419"/>
    <lineage>
        <taxon>Bacteria</taxon>
        <taxon>Pseudomonadati</taxon>
        <taxon>Thermodesulfobacteriota</taxon>
        <taxon>Desulfarculia</taxon>
        <taxon>Desulfarculales</taxon>
        <taxon>Desulfarculaceae</taxon>
        <taxon>Desulfoferula</taxon>
    </lineage>
</organism>
<dbReference type="Pfam" id="PF13356">
    <property type="entry name" value="Arm-DNA-bind_3"/>
    <property type="match status" value="1"/>
</dbReference>
<dbReference type="PANTHER" id="PTHR30629">
    <property type="entry name" value="PROPHAGE INTEGRASE"/>
    <property type="match status" value="1"/>
</dbReference>
<sequence length="403" mass="45449">MPKLTKRFVDSVIPQDKERVYWDEALPGFGLRVRSSGGKVFICQYRNSQGRTRKLTLGAYGKLTVDMARKLAKERLGEVARGQDPAEAKSAGRSAPAFSELASRYMAEHSEVKKKAESIRKDRFLVDQYILPALGRYNVDEVTREQIAKLHHSLREKPYQANRVLEVVRKMFNLAEAWGLRPDGSNPARHIQKYKEKKRQRYLSKDEWARLGKVLVEIEREDSGLPSVVTAVRLLIFTGCRLSEVLTLRWDDVDWDRGCLNLLDSKTGQRFVPLGQVALDLLESTPRQAGNPFVCPGARPMRPLVNLQQPWRRIRERAGLEDVRLHDLRHSFASVGAAAGLSLPVIGALLGHTQAATTQRYAHLAQDPVKQAADQVASLIDGAMRAPTKQKVMSIDARDDRRT</sequence>
<keyword evidence="4" id="KW-0233">DNA recombination</keyword>
<evidence type="ECO:0000256" key="4">
    <source>
        <dbReference type="ARBA" id="ARBA00023172"/>
    </source>
</evidence>
<evidence type="ECO:0000313" key="6">
    <source>
        <dbReference type="EMBL" id="BEQ14195.1"/>
    </source>
</evidence>
<gene>
    <name evidence="6" type="ORF">FAK_12610</name>
</gene>
<dbReference type="Proteomes" id="UP001366166">
    <property type="component" value="Chromosome"/>
</dbReference>
<dbReference type="InterPro" id="IPR025166">
    <property type="entry name" value="Integrase_DNA_bind_dom"/>
</dbReference>
<dbReference type="Gene3D" id="1.10.150.130">
    <property type="match status" value="1"/>
</dbReference>
<proteinExistence type="inferred from homology"/>
<dbReference type="InterPro" id="IPR010998">
    <property type="entry name" value="Integrase_recombinase_N"/>
</dbReference>
<reference evidence="7" key="1">
    <citation type="journal article" date="2023" name="Arch. Microbiol.">
        <title>Desulfoferula mesophilus gen. nov. sp. nov., a mesophilic sulfate-reducing bacterium isolated from a brackish lake sediment.</title>
        <authorList>
            <person name="Watanabe T."/>
            <person name="Yabe T."/>
            <person name="Tsuji J.M."/>
            <person name="Fukui M."/>
        </authorList>
    </citation>
    <scope>NUCLEOTIDE SEQUENCE [LARGE SCALE GENOMIC DNA]</scope>
    <source>
        <strain evidence="7">12FAK</strain>
    </source>
</reference>
<name>A0AAU9EE36_9BACT</name>
<dbReference type="CDD" id="cd00796">
    <property type="entry name" value="INT_Rci_Hp1_C"/>
    <property type="match status" value="1"/>
</dbReference>
<accession>A0AAU9EE36</accession>
<dbReference type="GO" id="GO:0006310">
    <property type="term" value="P:DNA recombination"/>
    <property type="evidence" value="ECO:0007669"/>
    <property type="project" value="UniProtKB-KW"/>
</dbReference>
<keyword evidence="3" id="KW-0238">DNA-binding</keyword>
<keyword evidence="2" id="KW-0229">DNA integration</keyword>
<dbReference type="InterPro" id="IPR011010">
    <property type="entry name" value="DNA_brk_join_enz"/>
</dbReference>
<protein>
    <submittedName>
        <fullName evidence="6">Integrase</fullName>
    </submittedName>
</protein>
<dbReference type="RefSeq" id="WP_338605912.1">
    <property type="nucleotide sequence ID" value="NZ_AP028679.1"/>
</dbReference>
<dbReference type="InterPro" id="IPR002104">
    <property type="entry name" value="Integrase_catalytic"/>
</dbReference>
<feature type="domain" description="Tyr recombinase" evidence="5">
    <location>
        <begin position="198"/>
        <end position="374"/>
    </location>
</feature>
<dbReference type="AlphaFoldDB" id="A0AAU9EE36"/>
<dbReference type="InterPro" id="IPR050808">
    <property type="entry name" value="Phage_Integrase"/>
</dbReference>
<dbReference type="EMBL" id="AP028679">
    <property type="protein sequence ID" value="BEQ14195.1"/>
    <property type="molecule type" value="Genomic_DNA"/>
</dbReference>
<keyword evidence="7" id="KW-1185">Reference proteome</keyword>